<dbReference type="InterPro" id="IPR055998">
    <property type="entry name" value="DUF7576"/>
</dbReference>
<dbReference type="Proteomes" id="UP000199126">
    <property type="component" value="Unassembled WGS sequence"/>
</dbReference>
<dbReference type="OrthoDB" id="306916at2157"/>
<reference evidence="3" key="1">
    <citation type="submission" date="2016-10" db="EMBL/GenBank/DDBJ databases">
        <authorList>
            <person name="Varghese N."/>
            <person name="Submissions S."/>
        </authorList>
    </citation>
    <scope>NUCLEOTIDE SEQUENCE [LARGE SCALE GENOMIC DNA]</scope>
    <source>
        <strain evidence="3">CGMCC 1.10121</strain>
    </source>
</reference>
<gene>
    <name evidence="2" type="ORF">SAMN04487948_12335</name>
</gene>
<feature type="region of interest" description="Disordered" evidence="1">
    <location>
        <begin position="1"/>
        <end position="23"/>
    </location>
</feature>
<sequence>MSKQDTTTTNASHEPKEFGSDTCSTCGRRIDTTRWRPATTGRDETGQYQVYVFCDADCRDGWAHD</sequence>
<dbReference type="EMBL" id="FODV01000023">
    <property type="protein sequence ID" value="SEP22661.1"/>
    <property type="molecule type" value="Genomic_DNA"/>
</dbReference>
<keyword evidence="3" id="KW-1185">Reference proteome</keyword>
<evidence type="ECO:0000256" key="1">
    <source>
        <dbReference type="SAM" id="MobiDB-lite"/>
    </source>
</evidence>
<proteinExistence type="predicted"/>
<feature type="compositionally biased region" description="Polar residues" evidence="1">
    <location>
        <begin position="1"/>
        <end position="12"/>
    </location>
</feature>
<name>A0A1H8W4T7_9EURY</name>
<dbReference type="RefSeq" id="WP_089827573.1">
    <property type="nucleotide sequence ID" value="NZ_FODV01000023.1"/>
</dbReference>
<dbReference type="AlphaFoldDB" id="A0A1H8W4T7"/>
<evidence type="ECO:0000313" key="3">
    <source>
        <dbReference type="Proteomes" id="UP000199126"/>
    </source>
</evidence>
<protein>
    <recommendedName>
        <fullName evidence="4">MYM-type Zinc finger with FCS sequence motif-containing protein</fullName>
    </recommendedName>
</protein>
<dbReference type="Pfam" id="PF24461">
    <property type="entry name" value="DUF7576"/>
    <property type="match status" value="1"/>
</dbReference>
<organism evidence="2 3">
    <name type="scientific">Halogranum amylolyticum</name>
    <dbReference type="NCBI Taxonomy" id="660520"/>
    <lineage>
        <taxon>Archaea</taxon>
        <taxon>Methanobacteriati</taxon>
        <taxon>Methanobacteriota</taxon>
        <taxon>Stenosarchaea group</taxon>
        <taxon>Halobacteria</taxon>
        <taxon>Halobacteriales</taxon>
        <taxon>Haloferacaceae</taxon>
    </lineage>
</organism>
<evidence type="ECO:0000313" key="2">
    <source>
        <dbReference type="EMBL" id="SEP22661.1"/>
    </source>
</evidence>
<evidence type="ECO:0008006" key="4">
    <source>
        <dbReference type="Google" id="ProtNLM"/>
    </source>
</evidence>
<accession>A0A1H8W4T7</accession>